<name>A0A4Z2HR87_9TELE</name>
<gene>
    <name evidence="2" type="ORF">EYF80_021623</name>
</gene>
<dbReference type="Proteomes" id="UP000314294">
    <property type="component" value="Unassembled WGS sequence"/>
</dbReference>
<dbReference type="AlphaFoldDB" id="A0A4Z2HR87"/>
<keyword evidence="1" id="KW-1133">Transmembrane helix</keyword>
<accession>A0A4Z2HR87</accession>
<reference evidence="2 3" key="1">
    <citation type="submission" date="2019-03" db="EMBL/GenBank/DDBJ databases">
        <title>First draft genome of Liparis tanakae, snailfish: a comprehensive survey of snailfish specific genes.</title>
        <authorList>
            <person name="Kim W."/>
            <person name="Song I."/>
            <person name="Jeong J.-H."/>
            <person name="Kim D."/>
            <person name="Kim S."/>
            <person name="Ryu S."/>
            <person name="Song J.Y."/>
            <person name="Lee S.K."/>
        </authorList>
    </citation>
    <scope>NUCLEOTIDE SEQUENCE [LARGE SCALE GENOMIC DNA]</scope>
    <source>
        <tissue evidence="2">Muscle</tissue>
    </source>
</reference>
<evidence type="ECO:0000313" key="3">
    <source>
        <dbReference type="Proteomes" id="UP000314294"/>
    </source>
</evidence>
<dbReference type="EMBL" id="SRLO01000194">
    <property type="protein sequence ID" value="TNN68140.1"/>
    <property type="molecule type" value="Genomic_DNA"/>
</dbReference>
<keyword evidence="1" id="KW-0472">Membrane</keyword>
<keyword evidence="1" id="KW-0812">Transmembrane</keyword>
<evidence type="ECO:0000313" key="2">
    <source>
        <dbReference type="EMBL" id="TNN68140.1"/>
    </source>
</evidence>
<sequence length="230" mass="26463">MKYSHSLCVTFQPVALKVFPALLMVTSLKSTEESLIRSRGDQHFFQRIDLPSHDPPEEFSQNVYERRVALRKGSHHVNLRRPSLFVLQRHSQRGSKSLHTYERSGILVHLVSSVHGCTQSLLDEFGRGEVRKALSKIHWVVVGCQLYELQPSSGSTLPLFLSRSFFFSVLTLVCFWMFLRLLSWRRCILSTTFSLRSPHSFCRRSCLFSFFFSDDCSMASLSLILRPSAL</sequence>
<protein>
    <submittedName>
        <fullName evidence="2">Uncharacterized protein</fullName>
    </submittedName>
</protein>
<proteinExistence type="predicted"/>
<feature type="transmembrane region" description="Helical" evidence="1">
    <location>
        <begin position="165"/>
        <end position="184"/>
    </location>
</feature>
<comment type="caution">
    <text evidence="2">The sequence shown here is derived from an EMBL/GenBank/DDBJ whole genome shotgun (WGS) entry which is preliminary data.</text>
</comment>
<organism evidence="2 3">
    <name type="scientific">Liparis tanakae</name>
    <name type="common">Tanaka's snailfish</name>
    <dbReference type="NCBI Taxonomy" id="230148"/>
    <lineage>
        <taxon>Eukaryota</taxon>
        <taxon>Metazoa</taxon>
        <taxon>Chordata</taxon>
        <taxon>Craniata</taxon>
        <taxon>Vertebrata</taxon>
        <taxon>Euteleostomi</taxon>
        <taxon>Actinopterygii</taxon>
        <taxon>Neopterygii</taxon>
        <taxon>Teleostei</taxon>
        <taxon>Neoteleostei</taxon>
        <taxon>Acanthomorphata</taxon>
        <taxon>Eupercaria</taxon>
        <taxon>Perciformes</taxon>
        <taxon>Cottioidei</taxon>
        <taxon>Cottales</taxon>
        <taxon>Liparidae</taxon>
        <taxon>Liparis</taxon>
    </lineage>
</organism>
<evidence type="ECO:0000256" key="1">
    <source>
        <dbReference type="SAM" id="Phobius"/>
    </source>
</evidence>
<keyword evidence="3" id="KW-1185">Reference proteome</keyword>